<protein>
    <submittedName>
        <fullName evidence="1">Uncharacterized protein</fullName>
    </submittedName>
</protein>
<dbReference type="AlphaFoldDB" id="A0A5R9G9L6"/>
<gene>
    <name evidence="1" type="ORF">FE782_10720</name>
</gene>
<keyword evidence="2" id="KW-1185">Reference proteome</keyword>
<sequence>MTQEALRELADRAARIGLMYLDGDAFEGMLLDRAGDTDYDFDAFIQVKRALAFLERIEEGAKLYAVLWQAYPDNPGLSVPVAAGSSLPLEGWTRTRTSAELAAVYSRGKRPIRKDPAAGTTHYYYPVRNSDAEIVGALELIAGLAVVADL</sequence>
<evidence type="ECO:0000313" key="2">
    <source>
        <dbReference type="Proteomes" id="UP000309676"/>
    </source>
</evidence>
<comment type="caution">
    <text evidence="1">The sequence shown here is derived from an EMBL/GenBank/DDBJ whole genome shotgun (WGS) entry which is preliminary data.</text>
</comment>
<accession>A0A5R9G9L6</accession>
<evidence type="ECO:0000313" key="1">
    <source>
        <dbReference type="EMBL" id="TLS52431.1"/>
    </source>
</evidence>
<dbReference type="RefSeq" id="WP_138194087.1">
    <property type="nucleotide sequence ID" value="NZ_VCIW01000005.1"/>
</dbReference>
<dbReference type="Proteomes" id="UP000309676">
    <property type="component" value="Unassembled WGS sequence"/>
</dbReference>
<proteinExistence type="predicted"/>
<organism evidence="1 2">
    <name type="scientific">Paenibacillus antri</name>
    <dbReference type="NCBI Taxonomy" id="2582848"/>
    <lineage>
        <taxon>Bacteria</taxon>
        <taxon>Bacillati</taxon>
        <taxon>Bacillota</taxon>
        <taxon>Bacilli</taxon>
        <taxon>Bacillales</taxon>
        <taxon>Paenibacillaceae</taxon>
        <taxon>Paenibacillus</taxon>
    </lineage>
</organism>
<name>A0A5R9G9L6_9BACL</name>
<reference evidence="1 2" key="1">
    <citation type="submission" date="2019-05" db="EMBL/GenBank/DDBJ databases">
        <authorList>
            <person name="Narsing Rao M.P."/>
            <person name="Li W.J."/>
        </authorList>
    </citation>
    <scope>NUCLEOTIDE SEQUENCE [LARGE SCALE GENOMIC DNA]</scope>
    <source>
        <strain evidence="1 2">SYSU_K30003</strain>
    </source>
</reference>
<dbReference type="OrthoDB" id="9958516at2"/>
<dbReference type="EMBL" id="VCIW01000005">
    <property type="protein sequence ID" value="TLS52431.1"/>
    <property type="molecule type" value="Genomic_DNA"/>
</dbReference>